<comment type="function">
    <text evidence="1">Involved in DNA recombination.</text>
</comment>
<sequence>MDYSIVFYLLIILGIGAVIFLLLRKKPEPKKDDGSLVMLQNQLNHISQVLDLKLSESNKNSQFQFNQSAKIIGDVRERLAKLDETNRQVVSFADQLQGLQDILKNPKQRGILGEYYLETVLKNVMPPGSYQMQYGFKDGTIVDAVVFVDKRIIPVDSKFSLENYNRMVEARDPNEKKKFETAFINDLKLRIDETSKYVKPEEKTMDFAFMFIPSEAVYYDLLINKVGVITEDTNNLIYYAGKKKVVVVSPTSFLAYLQTVLQGLKNQKISEQAQMIIKEVERLGKHMFTYSEYVNRLGDNLDKTVSSFNKARAEFLKVDKDVVKITDGDLKIKIDEVDRPDIDSLN</sequence>
<keyword evidence="5" id="KW-1133">Transmembrane helix</keyword>
<dbReference type="EMBL" id="MHOL01000010">
    <property type="protein sequence ID" value="OGZ62944.1"/>
    <property type="molecule type" value="Genomic_DNA"/>
</dbReference>
<protein>
    <recommendedName>
        <fullName evidence="8">DNA recombination protein RmuC</fullName>
    </recommendedName>
</protein>
<keyword evidence="3" id="KW-0175">Coiled coil</keyword>
<feature type="transmembrane region" description="Helical" evidence="5">
    <location>
        <begin position="6"/>
        <end position="23"/>
    </location>
</feature>
<dbReference type="AlphaFoldDB" id="A0A1G2HKA0"/>
<evidence type="ECO:0000313" key="7">
    <source>
        <dbReference type="Proteomes" id="UP000178991"/>
    </source>
</evidence>
<comment type="similarity">
    <text evidence="2">Belongs to the RmuC family.</text>
</comment>
<evidence type="ECO:0000256" key="4">
    <source>
        <dbReference type="ARBA" id="ARBA00023172"/>
    </source>
</evidence>
<dbReference type="PANTHER" id="PTHR30563:SF0">
    <property type="entry name" value="DNA RECOMBINATION PROTEIN RMUC"/>
    <property type="match status" value="1"/>
</dbReference>
<evidence type="ECO:0000256" key="5">
    <source>
        <dbReference type="SAM" id="Phobius"/>
    </source>
</evidence>
<dbReference type="PANTHER" id="PTHR30563">
    <property type="entry name" value="DNA RECOMBINATION PROTEIN RMUC"/>
    <property type="match status" value="1"/>
</dbReference>
<proteinExistence type="inferred from homology"/>
<evidence type="ECO:0000256" key="3">
    <source>
        <dbReference type="ARBA" id="ARBA00023054"/>
    </source>
</evidence>
<gene>
    <name evidence="6" type="ORF">A2639_01490</name>
</gene>
<dbReference type="GO" id="GO:0006310">
    <property type="term" value="P:DNA recombination"/>
    <property type="evidence" value="ECO:0007669"/>
    <property type="project" value="UniProtKB-KW"/>
</dbReference>
<evidence type="ECO:0000256" key="1">
    <source>
        <dbReference type="ARBA" id="ARBA00003416"/>
    </source>
</evidence>
<evidence type="ECO:0008006" key="8">
    <source>
        <dbReference type="Google" id="ProtNLM"/>
    </source>
</evidence>
<organism evidence="6 7">
    <name type="scientific">Candidatus Staskawiczbacteria bacterium RIFCSPHIGHO2_01_FULL_34_27</name>
    <dbReference type="NCBI Taxonomy" id="1802199"/>
    <lineage>
        <taxon>Bacteria</taxon>
        <taxon>Candidatus Staskawicziibacteriota</taxon>
    </lineage>
</organism>
<keyword evidence="5" id="KW-0812">Transmembrane</keyword>
<reference evidence="6 7" key="1">
    <citation type="journal article" date="2016" name="Nat. Commun.">
        <title>Thousands of microbial genomes shed light on interconnected biogeochemical processes in an aquifer system.</title>
        <authorList>
            <person name="Anantharaman K."/>
            <person name="Brown C.T."/>
            <person name="Hug L.A."/>
            <person name="Sharon I."/>
            <person name="Castelle C.J."/>
            <person name="Probst A.J."/>
            <person name="Thomas B.C."/>
            <person name="Singh A."/>
            <person name="Wilkins M.J."/>
            <person name="Karaoz U."/>
            <person name="Brodie E.L."/>
            <person name="Williams K.H."/>
            <person name="Hubbard S.S."/>
            <person name="Banfield J.F."/>
        </authorList>
    </citation>
    <scope>NUCLEOTIDE SEQUENCE [LARGE SCALE GENOMIC DNA]</scope>
</reference>
<dbReference type="InterPro" id="IPR003798">
    <property type="entry name" value="DNA_recombination_RmuC"/>
</dbReference>
<keyword evidence="4" id="KW-0233">DNA recombination</keyword>
<dbReference type="Pfam" id="PF02646">
    <property type="entry name" value="RmuC"/>
    <property type="match status" value="1"/>
</dbReference>
<name>A0A1G2HKA0_9BACT</name>
<keyword evidence="5" id="KW-0472">Membrane</keyword>
<evidence type="ECO:0000313" key="6">
    <source>
        <dbReference type="EMBL" id="OGZ62944.1"/>
    </source>
</evidence>
<evidence type="ECO:0000256" key="2">
    <source>
        <dbReference type="ARBA" id="ARBA00009840"/>
    </source>
</evidence>
<dbReference type="Proteomes" id="UP000178991">
    <property type="component" value="Unassembled WGS sequence"/>
</dbReference>
<comment type="caution">
    <text evidence="6">The sequence shown here is derived from an EMBL/GenBank/DDBJ whole genome shotgun (WGS) entry which is preliminary data.</text>
</comment>
<accession>A0A1G2HKA0</accession>